<dbReference type="InterPro" id="IPR004158">
    <property type="entry name" value="DUF247_pln"/>
</dbReference>
<reference evidence="1" key="1">
    <citation type="submission" date="2021-01" db="EMBL/GenBank/DDBJ databases">
        <authorList>
            <person name="Lovell J.T."/>
            <person name="Bentley N."/>
            <person name="Bhattarai G."/>
            <person name="Jenkins J.W."/>
            <person name="Sreedasyam A."/>
            <person name="Alarcon Y."/>
            <person name="Bock C."/>
            <person name="Boston L."/>
            <person name="Carlson J."/>
            <person name="Cervantes K."/>
            <person name="Clermont K."/>
            <person name="Krom N."/>
            <person name="Kubenka K."/>
            <person name="Mamidi S."/>
            <person name="Mattison C."/>
            <person name="Monteros M."/>
            <person name="Pisani C."/>
            <person name="Plott C."/>
            <person name="Rajasekar S."/>
            <person name="Rhein H.S."/>
            <person name="Rohla C."/>
            <person name="Song M."/>
            <person name="Hilaire R.S."/>
            <person name="Shu S."/>
            <person name="Wells L."/>
            <person name="Wang X."/>
            <person name="Webber J."/>
            <person name="Heerema R.J."/>
            <person name="Klein P."/>
            <person name="Conner P."/>
            <person name="Grauke L."/>
            <person name="Grimwood J."/>
            <person name="Schmutz J."/>
            <person name="Randall J.J."/>
        </authorList>
    </citation>
    <scope>NUCLEOTIDE SEQUENCE</scope>
    <source>
        <tissue evidence="1">Leaf</tissue>
    </source>
</reference>
<proteinExistence type="predicted"/>
<evidence type="ECO:0000313" key="1">
    <source>
        <dbReference type="EMBL" id="KAG6731325.1"/>
    </source>
</evidence>
<comment type="caution">
    <text evidence="1">The sequence shown here is derived from an EMBL/GenBank/DDBJ whole genome shotgun (WGS) entry which is preliminary data.</text>
</comment>
<dbReference type="EMBL" id="CM031825">
    <property type="protein sequence ID" value="KAG6731325.1"/>
    <property type="molecule type" value="Genomic_DNA"/>
</dbReference>
<dbReference type="Pfam" id="PF03140">
    <property type="entry name" value="DUF247"/>
    <property type="match status" value="1"/>
</dbReference>
<gene>
    <name evidence="1" type="ORF">I3842_01G124000</name>
</gene>
<name>A0A922G4V6_CARIL</name>
<protein>
    <submittedName>
        <fullName evidence="1">Uncharacterized protein</fullName>
    </submittedName>
</protein>
<evidence type="ECO:0000313" key="2">
    <source>
        <dbReference type="Proteomes" id="UP000811246"/>
    </source>
</evidence>
<accession>A0A922G4V6</accession>
<dbReference type="Proteomes" id="UP000811246">
    <property type="component" value="Chromosome 1"/>
</dbReference>
<dbReference type="PANTHER" id="PTHR31170">
    <property type="entry name" value="BNAC04G53230D PROTEIN"/>
    <property type="match status" value="1"/>
</dbReference>
<organism evidence="1 2">
    <name type="scientific">Carya illinoinensis</name>
    <name type="common">Pecan</name>
    <dbReference type="NCBI Taxonomy" id="32201"/>
    <lineage>
        <taxon>Eukaryota</taxon>
        <taxon>Viridiplantae</taxon>
        <taxon>Streptophyta</taxon>
        <taxon>Embryophyta</taxon>
        <taxon>Tracheophyta</taxon>
        <taxon>Spermatophyta</taxon>
        <taxon>Magnoliopsida</taxon>
        <taxon>eudicotyledons</taxon>
        <taxon>Gunneridae</taxon>
        <taxon>Pentapetalae</taxon>
        <taxon>rosids</taxon>
        <taxon>fabids</taxon>
        <taxon>Fagales</taxon>
        <taxon>Juglandaceae</taxon>
        <taxon>Carya</taxon>
    </lineage>
</organism>
<dbReference type="AlphaFoldDB" id="A0A922G4V6"/>
<sequence length="285" mass="33577">MDRDALSTRIRAIDRKLDDLTPINAEEHCIFKVHEQLLKVNEKAYKPVLLAIGPYNDHKKVGRGLMEEHKLRYLKQMLKRKNESSVEAYISALTELEETARNCYAERIRLTTHEFVEMMLLDGCFIIELFRKWEKPNIRDDPHDPIFQLDWMLPKIARDLLLFENQLPFFVLTRLFLMIESSQTPLPNQSEHLGEHPIKNEQSNEITCPESSTTIDQRPRSDYLVILPFVFSMAYYHFNGKTSVDQVLIQPKILSIYLVCRIQLSLLHWQDWKMSVKMLETNSKS</sequence>
<dbReference type="PANTHER" id="PTHR31170:SF17">
    <property type="match status" value="1"/>
</dbReference>